<evidence type="ECO:0000256" key="7">
    <source>
        <dbReference type="ARBA" id="ARBA00023136"/>
    </source>
</evidence>
<keyword evidence="2" id="KW-0673">Quorum sensing</keyword>
<evidence type="ECO:0000313" key="9">
    <source>
        <dbReference type="EMBL" id="MXP74083.1"/>
    </source>
</evidence>
<keyword evidence="4 8" id="KW-0812">Transmembrane</keyword>
<evidence type="ECO:0000256" key="2">
    <source>
        <dbReference type="ARBA" id="ARBA00022654"/>
    </source>
</evidence>
<feature type="transmembrane region" description="Helical" evidence="8">
    <location>
        <begin position="101"/>
        <end position="120"/>
    </location>
</feature>
<dbReference type="Proteomes" id="UP000460412">
    <property type="component" value="Unassembled WGS sequence"/>
</dbReference>
<evidence type="ECO:0000256" key="8">
    <source>
        <dbReference type="SAM" id="Phobius"/>
    </source>
</evidence>
<dbReference type="EMBL" id="WUQX01000001">
    <property type="protein sequence ID" value="MXP74083.1"/>
    <property type="molecule type" value="Genomic_DNA"/>
</dbReference>
<proteinExistence type="predicted"/>
<feature type="transmembrane region" description="Helical" evidence="8">
    <location>
        <begin position="28"/>
        <end position="52"/>
    </location>
</feature>
<dbReference type="SMART" id="SM00793">
    <property type="entry name" value="AgrB"/>
    <property type="match status" value="1"/>
</dbReference>
<dbReference type="GO" id="GO:0016020">
    <property type="term" value="C:membrane"/>
    <property type="evidence" value="ECO:0007669"/>
    <property type="project" value="InterPro"/>
</dbReference>
<accession>A0A7X3SH79</accession>
<reference evidence="9 10" key="1">
    <citation type="submission" date="2019-12" db="EMBL/GenBank/DDBJ databases">
        <title>Sporaefaciens musculi gen. nov., sp. nov., a novel bacterium isolated from the caecum of an obese mouse.</title>
        <authorList>
            <person name="Rasmussen T.S."/>
            <person name="Streidl T."/>
            <person name="Hitch T.C.A."/>
            <person name="Wortmann E."/>
            <person name="Deptula P."/>
            <person name="Hansen M."/>
            <person name="Nielsen D.S."/>
            <person name="Clavel T."/>
            <person name="Vogensen F.K."/>
        </authorList>
    </citation>
    <scope>NUCLEOTIDE SEQUENCE [LARGE SCALE GENOMIC DNA]</scope>
    <source>
        <strain evidence="9 10">WCA-9-b2</strain>
    </source>
</reference>
<dbReference type="GO" id="GO:0008233">
    <property type="term" value="F:peptidase activity"/>
    <property type="evidence" value="ECO:0007669"/>
    <property type="project" value="UniProtKB-KW"/>
</dbReference>
<dbReference type="RefSeq" id="WP_159749113.1">
    <property type="nucleotide sequence ID" value="NZ_WUQX01000001.1"/>
</dbReference>
<protein>
    <recommendedName>
        <fullName evidence="11">Accessory gene regulator B</fullName>
    </recommendedName>
</protein>
<evidence type="ECO:0000256" key="4">
    <source>
        <dbReference type="ARBA" id="ARBA00022692"/>
    </source>
</evidence>
<feature type="transmembrane region" description="Helical" evidence="8">
    <location>
        <begin position="166"/>
        <end position="186"/>
    </location>
</feature>
<feature type="transmembrane region" description="Helical" evidence="8">
    <location>
        <begin position="73"/>
        <end position="95"/>
    </location>
</feature>
<dbReference type="InterPro" id="IPR006741">
    <property type="entry name" value="AgrB"/>
</dbReference>
<keyword evidence="1" id="KW-1003">Cell membrane</keyword>
<evidence type="ECO:0008006" key="11">
    <source>
        <dbReference type="Google" id="ProtNLM"/>
    </source>
</evidence>
<dbReference type="GO" id="GO:0009372">
    <property type="term" value="P:quorum sensing"/>
    <property type="evidence" value="ECO:0007669"/>
    <property type="project" value="UniProtKB-KW"/>
</dbReference>
<evidence type="ECO:0000256" key="5">
    <source>
        <dbReference type="ARBA" id="ARBA00022801"/>
    </source>
</evidence>
<evidence type="ECO:0000256" key="6">
    <source>
        <dbReference type="ARBA" id="ARBA00022989"/>
    </source>
</evidence>
<comment type="caution">
    <text evidence="9">The sequence shown here is derived from an EMBL/GenBank/DDBJ whole genome shotgun (WGS) entry which is preliminary data.</text>
</comment>
<keyword evidence="10" id="KW-1185">Reference proteome</keyword>
<organism evidence="9 10">
    <name type="scientific">Sporofaciens musculi</name>
    <dbReference type="NCBI Taxonomy" id="2681861"/>
    <lineage>
        <taxon>Bacteria</taxon>
        <taxon>Bacillati</taxon>
        <taxon>Bacillota</taxon>
        <taxon>Clostridia</taxon>
        <taxon>Lachnospirales</taxon>
        <taxon>Lachnospiraceae</taxon>
        <taxon>Sporofaciens</taxon>
    </lineage>
</organism>
<keyword evidence="7 8" id="KW-0472">Membrane</keyword>
<keyword evidence="3" id="KW-0645">Protease</keyword>
<evidence type="ECO:0000256" key="3">
    <source>
        <dbReference type="ARBA" id="ARBA00022670"/>
    </source>
</evidence>
<evidence type="ECO:0000313" key="10">
    <source>
        <dbReference type="Proteomes" id="UP000460412"/>
    </source>
</evidence>
<dbReference type="GO" id="GO:0006508">
    <property type="term" value="P:proteolysis"/>
    <property type="evidence" value="ECO:0007669"/>
    <property type="project" value="UniProtKB-KW"/>
</dbReference>
<dbReference type="Pfam" id="PF04647">
    <property type="entry name" value="AgrB"/>
    <property type="match status" value="1"/>
</dbReference>
<evidence type="ECO:0000256" key="1">
    <source>
        <dbReference type="ARBA" id="ARBA00022475"/>
    </source>
</evidence>
<name>A0A7X3SH79_9FIRM</name>
<sequence length="196" mass="21847">MKQLSERLTRYVIKAGAVPEELYAVYQYGFQIGLEMLCCFITCLVIAIYLHMVSEFMVFTSIFILLRTYAGGVHLNSFFACFLCSVTVQTAVMAISCIYKLPIIGAWFIILICGALVVKISPVESKNWELDDDEKCHCRNVTIKIIGGILIFAGCCTLAGKHGIVSLTALTVLVVFVSLYIGAAKYKIEKCKDMRR</sequence>
<keyword evidence="6 8" id="KW-1133">Transmembrane helix</keyword>
<keyword evidence="5" id="KW-0378">Hydrolase</keyword>
<gene>
    <name evidence="9" type="ORF">GN277_01110</name>
</gene>
<dbReference type="AlphaFoldDB" id="A0A7X3SH79"/>